<feature type="region of interest" description="Disordered" evidence="1">
    <location>
        <begin position="1"/>
        <end position="137"/>
    </location>
</feature>
<sequence>AGATAANAVFRWAGSRPNSLNLRSPGPPARRGGGSASPTPRCQRFAEACPAGRSRSRDPARLGTLDPGQTLPPTRSAANPVTARSPTLHQATRRGRGHVRRARGTNGHLARNGRDCLTPMTSQSWRGARRSSAPTRRAAAHSRMCVCPGPRRIGIPVRSSSLPLFS</sequence>
<accession>A0A643CIK3</accession>
<evidence type="ECO:0000256" key="1">
    <source>
        <dbReference type="SAM" id="MobiDB-lite"/>
    </source>
</evidence>
<proteinExistence type="predicted"/>
<protein>
    <submittedName>
        <fullName evidence="2">Uncharacterized protein</fullName>
    </submittedName>
</protein>
<name>A0A643CIK3_BALPH</name>
<dbReference type="EMBL" id="SGJD01001408">
    <property type="protein sequence ID" value="KAB0400081.1"/>
    <property type="molecule type" value="Genomic_DNA"/>
</dbReference>
<gene>
    <name evidence="2" type="ORF">E2I00_005101</name>
</gene>
<feature type="compositionally biased region" description="Basic residues" evidence="1">
    <location>
        <begin position="91"/>
        <end position="103"/>
    </location>
</feature>
<dbReference type="Proteomes" id="UP000437017">
    <property type="component" value="Unassembled WGS sequence"/>
</dbReference>
<dbReference type="AlphaFoldDB" id="A0A643CIK3"/>
<comment type="caution">
    <text evidence="2">The sequence shown here is derived from an EMBL/GenBank/DDBJ whole genome shotgun (WGS) entry which is preliminary data.</text>
</comment>
<evidence type="ECO:0000313" key="2">
    <source>
        <dbReference type="EMBL" id="KAB0400081.1"/>
    </source>
</evidence>
<feature type="compositionally biased region" description="Polar residues" evidence="1">
    <location>
        <begin position="71"/>
        <end position="90"/>
    </location>
</feature>
<feature type="non-terminal residue" evidence="2">
    <location>
        <position position="166"/>
    </location>
</feature>
<feature type="non-terminal residue" evidence="2">
    <location>
        <position position="1"/>
    </location>
</feature>
<keyword evidence="3" id="KW-1185">Reference proteome</keyword>
<organism evidence="2 3">
    <name type="scientific">Balaenoptera physalus</name>
    <name type="common">Fin whale</name>
    <name type="synonym">Balaena physalus</name>
    <dbReference type="NCBI Taxonomy" id="9770"/>
    <lineage>
        <taxon>Eukaryota</taxon>
        <taxon>Metazoa</taxon>
        <taxon>Chordata</taxon>
        <taxon>Craniata</taxon>
        <taxon>Vertebrata</taxon>
        <taxon>Euteleostomi</taxon>
        <taxon>Mammalia</taxon>
        <taxon>Eutheria</taxon>
        <taxon>Laurasiatheria</taxon>
        <taxon>Artiodactyla</taxon>
        <taxon>Whippomorpha</taxon>
        <taxon>Cetacea</taxon>
        <taxon>Mysticeti</taxon>
        <taxon>Balaenopteridae</taxon>
        <taxon>Balaenoptera</taxon>
    </lineage>
</organism>
<evidence type="ECO:0000313" key="3">
    <source>
        <dbReference type="Proteomes" id="UP000437017"/>
    </source>
</evidence>
<reference evidence="2 3" key="1">
    <citation type="journal article" date="2019" name="PLoS ONE">
        <title>Genomic analyses reveal an absence of contemporary introgressive admixture between fin whales and blue whales, despite known hybrids.</title>
        <authorList>
            <person name="Westbury M.V."/>
            <person name="Petersen B."/>
            <person name="Lorenzen E.D."/>
        </authorList>
    </citation>
    <scope>NUCLEOTIDE SEQUENCE [LARGE SCALE GENOMIC DNA]</scope>
    <source>
        <strain evidence="2">FinWhale-01</strain>
    </source>
</reference>